<evidence type="ECO:0000313" key="9">
    <source>
        <dbReference type="Proteomes" id="UP000663828"/>
    </source>
</evidence>
<dbReference type="OrthoDB" id="5600060at2759"/>
<dbReference type="SUPFAM" id="SSF56281">
    <property type="entry name" value="Metallo-hydrolase/oxidoreductase"/>
    <property type="match status" value="1"/>
</dbReference>
<protein>
    <recommendedName>
        <fullName evidence="6">Beta-Casp domain-containing protein</fullName>
    </recommendedName>
</protein>
<evidence type="ECO:0000256" key="3">
    <source>
        <dbReference type="ARBA" id="ARBA00006861"/>
    </source>
</evidence>
<evidence type="ECO:0000313" key="7">
    <source>
        <dbReference type="EMBL" id="CAF0720043.1"/>
    </source>
</evidence>
<dbReference type="SMART" id="SM01027">
    <property type="entry name" value="Beta-Casp"/>
    <property type="match status" value="1"/>
</dbReference>
<evidence type="ECO:0000256" key="1">
    <source>
        <dbReference type="ARBA" id="ARBA00004123"/>
    </source>
</evidence>
<dbReference type="InterPro" id="IPR022712">
    <property type="entry name" value="Beta_Casp"/>
</dbReference>
<evidence type="ECO:0000256" key="2">
    <source>
        <dbReference type="ARBA" id="ARBA00004496"/>
    </source>
</evidence>
<dbReference type="EMBL" id="CAJNOR010000152">
    <property type="protein sequence ID" value="CAF0819019.1"/>
    <property type="molecule type" value="Genomic_DNA"/>
</dbReference>
<feature type="domain" description="Beta-Casp" evidence="6">
    <location>
        <begin position="336"/>
        <end position="464"/>
    </location>
</feature>
<proteinExistence type="inferred from homology"/>
<name>A0A813MDR9_ADIRI</name>
<keyword evidence="4" id="KW-0963">Cytoplasm</keyword>
<dbReference type="GO" id="GO:0005737">
    <property type="term" value="C:cytoplasm"/>
    <property type="evidence" value="ECO:0007669"/>
    <property type="project" value="UniProtKB-SubCell"/>
</dbReference>
<comment type="similarity">
    <text evidence="3">Belongs to the metallo-beta-lactamase superfamily. RNA-metabolizing metallo-beta-lactamase-like family. INTS9 subfamily.</text>
</comment>
<dbReference type="InterPro" id="IPR036866">
    <property type="entry name" value="RibonucZ/Hydroxyglut_hydro"/>
</dbReference>
<dbReference type="Proteomes" id="UP000663828">
    <property type="component" value="Unassembled WGS sequence"/>
</dbReference>
<evidence type="ECO:0000259" key="6">
    <source>
        <dbReference type="SMART" id="SM01027"/>
    </source>
</evidence>
<dbReference type="Proteomes" id="UP000663852">
    <property type="component" value="Unassembled WGS sequence"/>
</dbReference>
<sequence>MRLYCLSDDPNLPCFILTVNGRSILFDFPLPMDHLLDYLPVPSPGCFNRFSSLPKYTLLSHNKENNLPQQIDELRILHNQVYVSSPIEFYTLDSSQYDFSLIDIILISNYETLLGLPYLFKKYEHLNAQIYLTEPTYRFGQQLMYELVNYVEQQSKMIQVNNQWRSDLEIFDAIEGQQNEKKLKILAYAQKLMPCYSIEDVDKCLSRATVVHFNEQIDLYSSIRASAISSGYCLGSCNWQLDINVNHNQTSKIEGSSSQTNLARFIYMSSSTTLETHSSKFMYDSFLNCDYLLLSNLSRLSSVDPSVNASELTSKIETILNDHGSVLLPCSSTGLIYDMFEFLTKFFEQINLLSIHMYFISPISNANLSISNAMSEWVSEQRQTASFSGTPPFKHNELIKTKCLITIPSDRLDDTENLNSFEQRCVIFTGHTSLRFGPVVQLIEKLKSSSSNGIIFVDNQFSYIEAMKPFQPMNMKCFYLPIETRLNFSQANILLNDKIRPKSVILHERYANEINKNDKMNLLTYRKYDNLKLPKANRSFINGQLNITGEMKSKYIPSANLAIASVHGHLDMCDYVYEINELNDENGKEKNLITYGKIDIDKFLINLSKSGLFGLEVKQLPGYDDLDDDVVGNDQSNRSVEIKYNHGAAKILLRLKQTDIECNDPVLMTKIRDALLMDNIGTL</sequence>
<dbReference type="PANTHER" id="PTHR46094">
    <property type="entry name" value="INTEGRATOR COMPLEX SUBUNIT 9"/>
    <property type="match status" value="1"/>
</dbReference>
<dbReference type="Gene3D" id="3.60.15.10">
    <property type="entry name" value="Ribonuclease Z/Hydroxyacylglutathione hydrolase-like"/>
    <property type="match status" value="1"/>
</dbReference>
<comment type="subcellular location">
    <subcellularLocation>
        <location evidence="2">Cytoplasm</location>
    </subcellularLocation>
    <subcellularLocation>
        <location evidence="1">Nucleus</location>
    </subcellularLocation>
</comment>
<evidence type="ECO:0000313" key="8">
    <source>
        <dbReference type="EMBL" id="CAF0819019.1"/>
    </source>
</evidence>
<accession>A0A813MDR9</accession>
<gene>
    <name evidence="7" type="ORF">EDS130_LOCUS150</name>
    <name evidence="8" type="ORF">XAT740_LOCUS3862</name>
</gene>
<dbReference type="Pfam" id="PF16661">
    <property type="entry name" value="Lactamase_B_6"/>
    <property type="match status" value="1"/>
</dbReference>
<evidence type="ECO:0000313" key="10">
    <source>
        <dbReference type="Proteomes" id="UP000663852"/>
    </source>
</evidence>
<dbReference type="EMBL" id="CAJNOJ010000001">
    <property type="protein sequence ID" value="CAF0720043.1"/>
    <property type="molecule type" value="Genomic_DNA"/>
</dbReference>
<evidence type="ECO:0000256" key="5">
    <source>
        <dbReference type="ARBA" id="ARBA00023242"/>
    </source>
</evidence>
<dbReference type="GO" id="GO:0032039">
    <property type="term" value="C:integrator complex"/>
    <property type="evidence" value="ECO:0007669"/>
    <property type="project" value="InterPro"/>
</dbReference>
<reference evidence="7" key="1">
    <citation type="submission" date="2021-02" db="EMBL/GenBank/DDBJ databases">
        <authorList>
            <person name="Nowell W R."/>
        </authorList>
    </citation>
    <scope>NUCLEOTIDE SEQUENCE</scope>
</reference>
<dbReference type="Gene3D" id="3.40.50.10890">
    <property type="match status" value="1"/>
</dbReference>
<dbReference type="PANTHER" id="PTHR46094:SF1">
    <property type="entry name" value="INTEGRATOR COMPLEX SUBUNIT 9"/>
    <property type="match status" value="1"/>
</dbReference>
<dbReference type="AlphaFoldDB" id="A0A813MDR9"/>
<dbReference type="InterPro" id="IPR001279">
    <property type="entry name" value="Metallo-B-lactamas"/>
</dbReference>
<comment type="caution">
    <text evidence="7">The sequence shown here is derived from an EMBL/GenBank/DDBJ whole genome shotgun (WGS) entry which is preliminary data.</text>
</comment>
<keyword evidence="9" id="KW-1185">Reference proteome</keyword>
<evidence type="ECO:0000256" key="4">
    <source>
        <dbReference type="ARBA" id="ARBA00022490"/>
    </source>
</evidence>
<organism evidence="7 10">
    <name type="scientific">Adineta ricciae</name>
    <name type="common">Rotifer</name>
    <dbReference type="NCBI Taxonomy" id="249248"/>
    <lineage>
        <taxon>Eukaryota</taxon>
        <taxon>Metazoa</taxon>
        <taxon>Spiralia</taxon>
        <taxon>Gnathifera</taxon>
        <taxon>Rotifera</taxon>
        <taxon>Eurotatoria</taxon>
        <taxon>Bdelloidea</taxon>
        <taxon>Adinetida</taxon>
        <taxon>Adinetidae</taxon>
        <taxon>Adineta</taxon>
    </lineage>
</organism>
<keyword evidence="5" id="KW-0539">Nucleus</keyword>
<dbReference type="GO" id="GO:0034472">
    <property type="term" value="P:snRNA 3'-end processing"/>
    <property type="evidence" value="ECO:0007669"/>
    <property type="project" value="TreeGrafter"/>
</dbReference>
<dbReference type="Pfam" id="PF10996">
    <property type="entry name" value="Beta-Casp"/>
    <property type="match status" value="1"/>
</dbReference>
<dbReference type="InterPro" id="IPR027074">
    <property type="entry name" value="Integrator_9su"/>
</dbReference>